<comment type="caution">
    <text evidence="1">The sequence shown here is derived from an EMBL/GenBank/DDBJ whole genome shotgun (WGS) entry which is preliminary data.</text>
</comment>
<name>M6W9C7_9LEPT</name>
<sequence length="46" mass="5605">MEKSFNFGKTILRLWHYVPKDRLLTFSRNVKVSIVGRCIIYRRKFS</sequence>
<dbReference type="EMBL" id="AKWE02000080">
    <property type="protein sequence ID" value="EMO58373.1"/>
    <property type="molecule type" value="Genomic_DNA"/>
</dbReference>
<gene>
    <name evidence="1" type="ORF">LEP1GSC161_2752</name>
</gene>
<organism evidence="1 2">
    <name type="scientific">Leptospira santarosai str. CBC1416</name>
    <dbReference type="NCBI Taxonomy" id="1193059"/>
    <lineage>
        <taxon>Bacteria</taxon>
        <taxon>Pseudomonadati</taxon>
        <taxon>Spirochaetota</taxon>
        <taxon>Spirochaetia</taxon>
        <taxon>Leptospirales</taxon>
        <taxon>Leptospiraceae</taxon>
        <taxon>Leptospira</taxon>
    </lineage>
</organism>
<accession>M6W9C7</accession>
<proteinExistence type="predicted"/>
<reference evidence="1 2" key="1">
    <citation type="submission" date="2013-01" db="EMBL/GenBank/DDBJ databases">
        <authorList>
            <person name="Harkins D.M."/>
            <person name="Durkin A.S."/>
            <person name="Brinkac L.M."/>
            <person name="Haft D.H."/>
            <person name="Selengut J.D."/>
            <person name="Sanka R."/>
            <person name="DePew J."/>
            <person name="Purushe J."/>
            <person name="Matthias M.A."/>
            <person name="Vinetz J.M."/>
            <person name="Sutton G.G."/>
            <person name="Nierman W.C."/>
            <person name="Fouts D.E."/>
        </authorList>
    </citation>
    <scope>NUCLEOTIDE SEQUENCE [LARGE SCALE GENOMIC DNA]</scope>
    <source>
        <strain evidence="1 2">CBC1416</strain>
    </source>
</reference>
<evidence type="ECO:0000313" key="1">
    <source>
        <dbReference type="EMBL" id="EMO58373.1"/>
    </source>
</evidence>
<dbReference type="AlphaFoldDB" id="M6W9C7"/>
<evidence type="ECO:0000313" key="2">
    <source>
        <dbReference type="Proteomes" id="UP000012149"/>
    </source>
</evidence>
<dbReference type="Proteomes" id="UP000012149">
    <property type="component" value="Unassembled WGS sequence"/>
</dbReference>
<protein>
    <submittedName>
        <fullName evidence="1">Uncharacterized protein</fullName>
    </submittedName>
</protein>